<dbReference type="AlphaFoldDB" id="A0AAD0UVP9"/>
<gene>
    <name evidence="2" type="ORF">EFP84_17625</name>
</gene>
<dbReference type="KEGG" id="lkm:EFP84_17625"/>
<feature type="transmembrane region" description="Helical" evidence="1">
    <location>
        <begin position="28"/>
        <end position="50"/>
    </location>
</feature>
<organism evidence="2 3">
    <name type="scientific">Leptospira kmetyi</name>
    <dbReference type="NCBI Taxonomy" id="408139"/>
    <lineage>
        <taxon>Bacteria</taxon>
        <taxon>Pseudomonadati</taxon>
        <taxon>Spirochaetota</taxon>
        <taxon>Spirochaetia</taxon>
        <taxon>Leptospirales</taxon>
        <taxon>Leptospiraceae</taxon>
        <taxon>Leptospira</taxon>
    </lineage>
</organism>
<evidence type="ECO:0000313" key="2">
    <source>
        <dbReference type="EMBL" id="AYV57148.1"/>
    </source>
</evidence>
<dbReference type="EMBL" id="CP033614">
    <property type="protein sequence ID" value="AYV57148.1"/>
    <property type="molecule type" value="Genomic_DNA"/>
</dbReference>
<name>A0AAD0UVP9_9LEPT</name>
<accession>A0AAD0UVP9</accession>
<reference evidence="2 3" key="1">
    <citation type="submission" date="2018-11" db="EMBL/GenBank/DDBJ databases">
        <title>Complete genome sequence of Leptospira kmetyi isolate LS 001/16 from soil sample associated with a leptospirosis patient in Kelantan.</title>
        <authorList>
            <person name="Muhammad Yusoff F."/>
            <person name="Muhammad Yusoff S."/>
            <person name="Ahmad M.N."/>
            <person name="Yusof N.Y."/>
            <person name="Aziah I."/>
        </authorList>
    </citation>
    <scope>NUCLEOTIDE SEQUENCE [LARGE SCALE GENOMIC DNA]</scope>
    <source>
        <strain evidence="2 3">LS 001/16</strain>
    </source>
</reference>
<dbReference type="InterPro" id="IPR018673">
    <property type="entry name" value="DUF2141"/>
</dbReference>
<keyword evidence="1" id="KW-0472">Membrane</keyword>
<dbReference type="Pfam" id="PF09912">
    <property type="entry name" value="DUF2141"/>
    <property type="match status" value="1"/>
</dbReference>
<evidence type="ECO:0000256" key="1">
    <source>
        <dbReference type="SAM" id="Phobius"/>
    </source>
</evidence>
<evidence type="ECO:0000313" key="3">
    <source>
        <dbReference type="Proteomes" id="UP000276407"/>
    </source>
</evidence>
<sequence length="182" mass="19775">MILYKTDQSLSAKGFKIEDSKRNYAQNFLNILFLLCIFSAFNGVSLPVFAQTPTGEYAIASAQLTVKVTGLRNAQGQVLISAYDRSEGFPKKPSKALRSARVKIEDGTAVVVFSLPPGEYAVAAAHDENANNELDTNLVGMPKEGVGVSNNVKGFMGPPKYDDAKFKFTANGKTIEIKINYL</sequence>
<keyword evidence="1" id="KW-1133">Transmembrane helix</keyword>
<protein>
    <submittedName>
        <fullName evidence="2">DUF2141 domain-containing protein</fullName>
    </submittedName>
</protein>
<proteinExistence type="predicted"/>
<dbReference type="RefSeq" id="WP_123180162.1">
    <property type="nucleotide sequence ID" value="NZ_CP033614.1"/>
</dbReference>
<dbReference type="Proteomes" id="UP000276407">
    <property type="component" value="Chromosome 1"/>
</dbReference>
<keyword evidence="1" id="KW-0812">Transmembrane</keyword>